<dbReference type="KEGG" id="kco:BWI95_22240"/>
<feature type="transmembrane region" description="Helical" evidence="1">
    <location>
        <begin position="7"/>
        <end position="31"/>
    </location>
</feature>
<sequence length="122" mass="13746">MKLPQWFSWILENSLLFFFFYPAGLMLSIWLSEYVSYALTDTATLWQVRDAYAEMCPVSHSGCLAPEVVVPVTVSENISAVLIAVKEQRLWVPLCVIETLLLAGGLIHLLMAKKNKKTAEVK</sequence>
<feature type="transmembrane region" description="Helical" evidence="1">
    <location>
        <begin position="90"/>
        <end position="112"/>
    </location>
</feature>
<geneLocation type="plasmid" evidence="2 3">
    <name>p888-76-1</name>
</geneLocation>
<keyword evidence="3" id="KW-1185">Reference proteome</keyword>
<reference evidence="2 3" key="1">
    <citation type="submission" date="2017-01" db="EMBL/GenBank/DDBJ databases">
        <authorList>
            <person name="Cao J.-M."/>
        </authorList>
    </citation>
    <scope>NUCLEOTIDE SEQUENCE [LARGE SCALE GENOMIC DNA]</scope>
    <source>
        <strain evidence="2 3">888-76</strain>
        <plasmid evidence="2 3">p888-76-1</plasmid>
    </source>
</reference>
<evidence type="ECO:0000313" key="3">
    <source>
        <dbReference type="Proteomes" id="UP000187148"/>
    </source>
</evidence>
<keyword evidence="1" id="KW-1133">Transmembrane helix</keyword>
<keyword evidence="1" id="KW-0472">Membrane</keyword>
<dbReference type="RefSeq" id="WP_054804356.1">
    <property type="nucleotide sequence ID" value="NZ_CP019446.1"/>
</dbReference>
<keyword evidence="1" id="KW-0812">Transmembrane</keyword>
<name>A0A831EEV8_9ENTR</name>
<keyword evidence="2" id="KW-0614">Plasmid</keyword>
<accession>A0A831EEV8</accession>
<organism evidence="2 3">
    <name type="scientific">Kosakonia cowanii JCM 10956 = DSM 18146</name>
    <dbReference type="NCBI Taxonomy" id="1300165"/>
    <lineage>
        <taxon>Bacteria</taxon>
        <taxon>Pseudomonadati</taxon>
        <taxon>Pseudomonadota</taxon>
        <taxon>Gammaproteobacteria</taxon>
        <taxon>Enterobacterales</taxon>
        <taxon>Enterobacteriaceae</taxon>
        <taxon>Kosakonia</taxon>
    </lineage>
</organism>
<dbReference type="EMBL" id="CP019446">
    <property type="protein sequence ID" value="APZ07772.1"/>
    <property type="molecule type" value="Genomic_DNA"/>
</dbReference>
<evidence type="ECO:0000313" key="2">
    <source>
        <dbReference type="EMBL" id="APZ07772.1"/>
    </source>
</evidence>
<dbReference type="Proteomes" id="UP000187148">
    <property type="component" value="Plasmid p888-76-1"/>
</dbReference>
<gene>
    <name evidence="2" type="ORF">BWI95_22240</name>
</gene>
<dbReference type="AlphaFoldDB" id="A0A831EEV8"/>
<protein>
    <submittedName>
        <fullName evidence="2">Uncharacterized protein</fullName>
    </submittedName>
</protein>
<evidence type="ECO:0000256" key="1">
    <source>
        <dbReference type="SAM" id="Phobius"/>
    </source>
</evidence>
<proteinExistence type="predicted"/>